<dbReference type="Pfam" id="PF03301">
    <property type="entry name" value="Trp_dioxygenase"/>
    <property type="match status" value="1"/>
</dbReference>
<accession>A0A7T8HGA2</accession>
<evidence type="ECO:0000313" key="1">
    <source>
        <dbReference type="EMBL" id="QQP49310.1"/>
    </source>
</evidence>
<dbReference type="GO" id="GO:0046872">
    <property type="term" value="F:metal ion binding"/>
    <property type="evidence" value="ECO:0007669"/>
    <property type="project" value="InterPro"/>
</dbReference>
<evidence type="ECO:0000313" key="2">
    <source>
        <dbReference type="Proteomes" id="UP000595437"/>
    </source>
</evidence>
<dbReference type="PANTHER" id="PTHR10138">
    <property type="entry name" value="TRYPTOPHAN 2,3-DIOXYGENASE"/>
    <property type="match status" value="1"/>
</dbReference>
<dbReference type="GO" id="GO:0019442">
    <property type="term" value="P:L-tryptophan catabolic process to acetyl-CoA"/>
    <property type="evidence" value="ECO:0007669"/>
    <property type="project" value="TreeGrafter"/>
</dbReference>
<keyword evidence="2" id="KW-1185">Reference proteome</keyword>
<feature type="non-terminal residue" evidence="1">
    <location>
        <position position="83"/>
    </location>
</feature>
<dbReference type="OrthoDB" id="447477at2759"/>
<dbReference type="PANTHER" id="PTHR10138:SF0">
    <property type="entry name" value="TRYPTOPHAN 2,3-DIOXYGENASE"/>
    <property type="match status" value="1"/>
</dbReference>
<dbReference type="GO" id="GO:0020037">
    <property type="term" value="F:heme binding"/>
    <property type="evidence" value="ECO:0007669"/>
    <property type="project" value="InterPro"/>
</dbReference>
<proteinExistence type="predicted"/>
<dbReference type="Gene3D" id="1.20.58.480">
    <property type="match status" value="1"/>
</dbReference>
<dbReference type="Proteomes" id="UP000595437">
    <property type="component" value="Chromosome 6"/>
</dbReference>
<organism evidence="1 2">
    <name type="scientific">Caligus rogercresseyi</name>
    <name type="common">Sea louse</name>
    <dbReference type="NCBI Taxonomy" id="217165"/>
    <lineage>
        <taxon>Eukaryota</taxon>
        <taxon>Metazoa</taxon>
        <taxon>Ecdysozoa</taxon>
        <taxon>Arthropoda</taxon>
        <taxon>Crustacea</taxon>
        <taxon>Multicrustacea</taxon>
        <taxon>Hexanauplia</taxon>
        <taxon>Copepoda</taxon>
        <taxon>Siphonostomatoida</taxon>
        <taxon>Caligidae</taxon>
        <taxon>Caligus</taxon>
    </lineage>
</organism>
<feature type="non-terminal residue" evidence="1">
    <location>
        <position position="1"/>
    </location>
</feature>
<protein>
    <submittedName>
        <fullName evidence="1">Tryptophan 2_3-dioxygenase</fullName>
    </submittedName>
</protein>
<dbReference type="InterPro" id="IPR037217">
    <property type="entry name" value="Trp/Indoleamine_2_3_dOase-like"/>
</dbReference>
<dbReference type="InterPro" id="IPR004981">
    <property type="entry name" value="Trp_2_3_dOase"/>
</dbReference>
<dbReference type="SUPFAM" id="SSF140959">
    <property type="entry name" value="Indolic compounds 2,3-dioxygenase-like"/>
    <property type="match status" value="1"/>
</dbReference>
<name>A0A7T8HGA2_CALRO</name>
<dbReference type="AlphaFoldDB" id="A0A7T8HGA2"/>
<dbReference type="GO" id="GO:0019441">
    <property type="term" value="P:L-tryptophan catabolic process to kynurenine"/>
    <property type="evidence" value="ECO:0007669"/>
    <property type="project" value="InterPro"/>
</dbReference>
<keyword evidence="1" id="KW-0560">Oxidoreductase</keyword>
<reference evidence="2" key="1">
    <citation type="submission" date="2021-01" db="EMBL/GenBank/DDBJ databases">
        <title>Caligus Genome Assembly.</title>
        <authorList>
            <person name="Gallardo-Escarate C."/>
        </authorList>
    </citation>
    <scope>NUCLEOTIDE SEQUENCE [LARGE SCALE GENOMIC DNA]</scope>
</reference>
<sequence length="83" mass="10125">NHEFLQKKYDIQDFQTRKMHFDSIFEEGIHNNLLVRGERRFTYKALWGALMIRSYSDEPRFHQPNTLLDHLNTIDTLLTNWRC</sequence>
<gene>
    <name evidence="1" type="ORF">FKW44_009936</name>
</gene>
<dbReference type="EMBL" id="CP045895">
    <property type="protein sequence ID" value="QQP49310.1"/>
    <property type="molecule type" value="Genomic_DNA"/>
</dbReference>
<dbReference type="GO" id="GO:0004833">
    <property type="term" value="F:L-tryptophan 2,3-dioxygenase activity"/>
    <property type="evidence" value="ECO:0007669"/>
    <property type="project" value="InterPro"/>
</dbReference>
<keyword evidence="1" id="KW-0223">Dioxygenase</keyword>